<comment type="catalytic activity">
    <reaction evidence="10">
        <text>4-CDP-2-C-methyl-D-erythritol + ATP = 4-CDP-2-C-methyl-D-erythritol 2-phosphate + ADP + H(+)</text>
        <dbReference type="Rhea" id="RHEA:18437"/>
        <dbReference type="ChEBI" id="CHEBI:15378"/>
        <dbReference type="ChEBI" id="CHEBI:30616"/>
        <dbReference type="ChEBI" id="CHEBI:57823"/>
        <dbReference type="ChEBI" id="CHEBI:57919"/>
        <dbReference type="ChEBI" id="CHEBI:456216"/>
        <dbReference type="EC" id="2.7.1.148"/>
    </reaction>
</comment>
<comment type="similarity">
    <text evidence="1 10">Belongs to the GHMP kinase family. IspE subfamily.</text>
</comment>
<feature type="compositionally biased region" description="Basic and acidic residues" evidence="11">
    <location>
        <begin position="295"/>
        <end position="305"/>
    </location>
</feature>
<dbReference type="InterPro" id="IPR020568">
    <property type="entry name" value="Ribosomal_Su5_D2-typ_SF"/>
</dbReference>
<evidence type="ECO:0000313" key="14">
    <source>
        <dbReference type="EMBL" id="GAB0056307.1"/>
    </source>
</evidence>
<evidence type="ECO:0000256" key="2">
    <source>
        <dbReference type="ARBA" id="ARBA00012052"/>
    </source>
</evidence>
<accession>A0ABQ0C604</accession>
<dbReference type="Gene3D" id="3.30.70.890">
    <property type="entry name" value="GHMP kinase, C-terminal domain"/>
    <property type="match status" value="1"/>
</dbReference>
<evidence type="ECO:0000256" key="9">
    <source>
        <dbReference type="ARBA" id="ARBA00032554"/>
    </source>
</evidence>
<dbReference type="PANTHER" id="PTHR43527">
    <property type="entry name" value="4-DIPHOSPHOCYTIDYL-2-C-METHYL-D-ERYTHRITOL KINASE, CHLOROPLASTIC"/>
    <property type="match status" value="1"/>
</dbReference>
<dbReference type="InterPro" id="IPR013750">
    <property type="entry name" value="GHMP_kinase_C_dom"/>
</dbReference>
<keyword evidence="8 10" id="KW-0414">Isoprene biosynthesis</keyword>
<dbReference type="InterPro" id="IPR014721">
    <property type="entry name" value="Ribsml_uS5_D2-typ_fold_subgr"/>
</dbReference>
<reference evidence="14 15" key="1">
    <citation type="submission" date="2024-09" db="EMBL/GenBank/DDBJ databases">
        <title>Draft genome sequence of Candidatus Magnetaquicoccaceae bacterium FCR-1.</title>
        <authorList>
            <person name="Shimoshige H."/>
            <person name="Shimamura S."/>
            <person name="Taoka A."/>
            <person name="Kobayashi H."/>
            <person name="Maekawa T."/>
        </authorList>
    </citation>
    <scope>NUCLEOTIDE SEQUENCE [LARGE SCALE GENOMIC DNA]</scope>
    <source>
        <strain evidence="14 15">FCR-1</strain>
    </source>
</reference>
<dbReference type="InterPro" id="IPR036554">
    <property type="entry name" value="GHMP_kinase_C_sf"/>
</dbReference>
<evidence type="ECO:0000256" key="11">
    <source>
        <dbReference type="SAM" id="MobiDB-lite"/>
    </source>
</evidence>
<keyword evidence="7 10" id="KW-0067">ATP-binding</keyword>
<feature type="domain" description="GHMP kinase N-terminal" evidence="12">
    <location>
        <begin position="73"/>
        <end position="150"/>
    </location>
</feature>
<dbReference type="InterPro" id="IPR006204">
    <property type="entry name" value="GHMP_kinase_N_dom"/>
</dbReference>
<comment type="function">
    <text evidence="10">Catalyzes the phosphorylation of the position 2 hydroxy group of 4-diphosphocytidyl-2C-methyl-D-erythritol.</text>
</comment>
<dbReference type="Pfam" id="PF00288">
    <property type="entry name" value="GHMP_kinases_N"/>
    <property type="match status" value="1"/>
</dbReference>
<evidence type="ECO:0000256" key="1">
    <source>
        <dbReference type="ARBA" id="ARBA00009684"/>
    </source>
</evidence>
<dbReference type="RefSeq" id="WP_420904019.1">
    <property type="nucleotide sequence ID" value="NZ_BAAFGK010000002.1"/>
</dbReference>
<dbReference type="Pfam" id="PF08544">
    <property type="entry name" value="GHMP_kinases_C"/>
    <property type="match status" value="1"/>
</dbReference>
<evidence type="ECO:0000256" key="5">
    <source>
        <dbReference type="ARBA" id="ARBA00022741"/>
    </source>
</evidence>
<proteinExistence type="inferred from homology"/>
<dbReference type="Proteomes" id="UP001628193">
    <property type="component" value="Unassembled WGS sequence"/>
</dbReference>
<evidence type="ECO:0000256" key="3">
    <source>
        <dbReference type="ARBA" id="ARBA00017473"/>
    </source>
</evidence>
<keyword evidence="4 10" id="KW-0808">Transferase</keyword>
<dbReference type="EMBL" id="BAAFGK010000002">
    <property type="protein sequence ID" value="GAB0056307.1"/>
    <property type="molecule type" value="Genomic_DNA"/>
</dbReference>
<evidence type="ECO:0000259" key="13">
    <source>
        <dbReference type="Pfam" id="PF08544"/>
    </source>
</evidence>
<sequence length="312" mass="32651">MTGRAVIGATARFQAPAKLNLALRVVGRRADGYHLLESWMVFFPLYDELSVTVTDGGMSLTCDPPVTGSVEENLVWRAARLLAERYAVSCGARLELVKQIPHGAGLGGGSSDAALTLLALNRLWGLERSLAELIELGVRLGADVPFFLGGRSAWVGGIGERLMPFAEGLTGALVLVFPGAGVATGRVFQRLNGRFPVRAAPLGMPAAGEGWIGALENDLEAPALEIEPKIGAARAALEAAGARATLMSGSGSTVFGVFPDVAQAMEAVAGIGVNHTDWRVFSGGILNRHPFHAGWGDERDPDRGHPGSGGPR</sequence>
<keyword evidence="5 10" id="KW-0547">Nucleotide-binding</keyword>
<keyword evidence="15" id="KW-1185">Reference proteome</keyword>
<organism evidence="14 15">
    <name type="scientific">Candidatus Magnetaquiglobus chichijimensis</name>
    <dbReference type="NCBI Taxonomy" id="3141448"/>
    <lineage>
        <taxon>Bacteria</taxon>
        <taxon>Pseudomonadati</taxon>
        <taxon>Pseudomonadota</taxon>
        <taxon>Magnetococcia</taxon>
        <taxon>Magnetococcales</taxon>
        <taxon>Candidatus Magnetaquicoccaceae</taxon>
        <taxon>Candidatus Magnetaquiglobus</taxon>
    </lineage>
</organism>
<feature type="region of interest" description="Disordered" evidence="11">
    <location>
        <begin position="292"/>
        <end position="312"/>
    </location>
</feature>
<evidence type="ECO:0000256" key="4">
    <source>
        <dbReference type="ARBA" id="ARBA00022679"/>
    </source>
</evidence>
<protein>
    <recommendedName>
        <fullName evidence="3 10">4-diphosphocytidyl-2-C-methyl-D-erythritol kinase</fullName>
        <shortName evidence="10">CMK</shortName>
        <ecNumber evidence="2 10">2.7.1.148</ecNumber>
    </recommendedName>
    <alternativeName>
        <fullName evidence="9 10">4-(cytidine-5'-diphospho)-2-C-methyl-D-erythritol kinase</fullName>
    </alternativeName>
</protein>
<dbReference type="NCBIfam" id="NF011202">
    <property type="entry name" value="PRK14608.1"/>
    <property type="match status" value="1"/>
</dbReference>
<gene>
    <name evidence="10 14" type="primary">ispE</name>
    <name evidence="14" type="ORF">SIID45300_00613</name>
</gene>
<comment type="caution">
    <text evidence="14">The sequence shown here is derived from an EMBL/GenBank/DDBJ whole genome shotgun (WGS) entry which is preliminary data.</text>
</comment>
<dbReference type="EC" id="2.7.1.148" evidence="2 10"/>
<dbReference type="NCBIfam" id="TIGR00154">
    <property type="entry name" value="ispE"/>
    <property type="match status" value="1"/>
</dbReference>
<feature type="active site" evidence="10">
    <location>
        <position position="18"/>
    </location>
</feature>
<dbReference type="Gene3D" id="3.30.230.10">
    <property type="match status" value="1"/>
</dbReference>
<dbReference type="PANTHER" id="PTHR43527:SF2">
    <property type="entry name" value="4-DIPHOSPHOCYTIDYL-2-C-METHYL-D-ERYTHRITOL KINASE, CHLOROPLASTIC"/>
    <property type="match status" value="1"/>
</dbReference>
<evidence type="ECO:0000259" key="12">
    <source>
        <dbReference type="Pfam" id="PF00288"/>
    </source>
</evidence>
<evidence type="ECO:0000313" key="15">
    <source>
        <dbReference type="Proteomes" id="UP001628193"/>
    </source>
</evidence>
<dbReference type="SUPFAM" id="SSF54211">
    <property type="entry name" value="Ribosomal protein S5 domain 2-like"/>
    <property type="match status" value="1"/>
</dbReference>
<evidence type="ECO:0000256" key="8">
    <source>
        <dbReference type="ARBA" id="ARBA00023229"/>
    </source>
</evidence>
<feature type="binding site" evidence="10">
    <location>
        <begin position="101"/>
        <end position="111"/>
    </location>
    <ligand>
        <name>ATP</name>
        <dbReference type="ChEBI" id="CHEBI:30616"/>
    </ligand>
</feature>
<dbReference type="SUPFAM" id="SSF55060">
    <property type="entry name" value="GHMP Kinase, C-terminal domain"/>
    <property type="match status" value="1"/>
</dbReference>
<feature type="active site" evidence="10">
    <location>
        <position position="143"/>
    </location>
</feature>
<evidence type="ECO:0000256" key="6">
    <source>
        <dbReference type="ARBA" id="ARBA00022777"/>
    </source>
</evidence>
<dbReference type="HAMAP" id="MF_00061">
    <property type="entry name" value="IspE"/>
    <property type="match status" value="1"/>
</dbReference>
<evidence type="ECO:0000256" key="10">
    <source>
        <dbReference type="HAMAP-Rule" id="MF_00061"/>
    </source>
</evidence>
<keyword evidence="6 10" id="KW-0418">Kinase</keyword>
<name>A0ABQ0C604_9PROT</name>
<dbReference type="InterPro" id="IPR004424">
    <property type="entry name" value="IspE"/>
</dbReference>
<feature type="domain" description="GHMP kinase C-terminal" evidence="13">
    <location>
        <begin position="216"/>
        <end position="263"/>
    </location>
</feature>
<evidence type="ECO:0000256" key="7">
    <source>
        <dbReference type="ARBA" id="ARBA00022840"/>
    </source>
</evidence>
<dbReference type="GO" id="GO:0050515">
    <property type="term" value="F:4-(cytidine 5'-diphospho)-2-C-methyl-D-erythritol kinase activity"/>
    <property type="evidence" value="ECO:0007669"/>
    <property type="project" value="UniProtKB-EC"/>
</dbReference>
<comment type="pathway">
    <text evidence="10">Isoprenoid biosynthesis; isopentenyl diphosphate biosynthesis via DXP pathway; isopentenyl diphosphate from 1-deoxy-D-xylulose 5-phosphate: step 3/6.</text>
</comment>
<dbReference type="PIRSF" id="PIRSF010376">
    <property type="entry name" value="IspE"/>
    <property type="match status" value="1"/>
</dbReference>